<reference evidence="2 3" key="1">
    <citation type="journal article" date="2015" name="Plant Cell">
        <title>Oil accumulation by the oleaginous diatom Fistulifera solaris as revealed by the genome and transcriptome.</title>
        <authorList>
            <person name="Tanaka T."/>
            <person name="Maeda Y."/>
            <person name="Veluchamy A."/>
            <person name="Tanaka M."/>
            <person name="Abida H."/>
            <person name="Marechal E."/>
            <person name="Bowler C."/>
            <person name="Muto M."/>
            <person name="Sunaga Y."/>
            <person name="Tanaka M."/>
            <person name="Yoshino T."/>
            <person name="Taniguchi T."/>
            <person name="Fukuda Y."/>
            <person name="Nemoto M."/>
            <person name="Matsumoto M."/>
            <person name="Wong P.S."/>
            <person name="Aburatani S."/>
            <person name="Fujibuchi W."/>
        </authorList>
    </citation>
    <scope>NUCLEOTIDE SEQUENCE [LARGE SCALE GENOMIC DNA]</scope>
    <source>
        <strain evidence="2 3">JPCC DA0580</strain>
    </source>
</reference>
<gene>
    <name evidence="2" type="ORF">FisN_10Hu379</name>
</gene>
<dbReference type="InParanoid" id="A0A1Z5JQT9"/>
<feature type="signal peptide" evidence="1">
    <location>
        <begin position="1"/>
        <end position="20"/>
    </location>
</feature>
<proteinExistence type="predicted"/>
<organism evidence="2 3">
    <name type="scientific">Fistulifera solaris</name>
    <name type="common">Oleaginous diatom</name>
    <dbReference type="NCBI Taxonomy" id="1519565"/>
    <lineage>
        <taxon>Eukaryota</taxon>
        <taxon>Sar</taxon>
        <taxon>Stramenopiles</taxon>
        <taxon>Ochrophyta</taxon>
        <taxon>Bacillariophyta</taxon>
        <taxon>Bacillariophyceae</taxon>
        <taxon>Bacillariophycidae</taxon>
        <taxon>Naviculales</taxon>
        <taxon>Naviculaceae</taxon>
        <taxon>Fistulifera</taxon>
    </lineage>
</organism>
<dbReference type="Proteomes" id="UP000198406">
    <property type="component" value="Unassembled WGS sequence"/>
</dbReference>
<keyword evidence="3" id="KW-1185">Reference proteome</keyword>
<dbReference type="EMBL" id="BDSP01000105">
    <property type="protein sequence ID" value="GAX16390.1"/>
    <property type="molecule type" value="Genomic_DNA"/>
</dbReference>
<comment type="caution">
    <text evidence="2">The sequence shown here is derived from an EMBL/GenBank/DDBJ whole genome shotgun (WGS) entry which is preliminary data.</text>
</comment>
<feature type="chain" id="PRO_5013369122" evidence="1">
    <location>
        <begin position="21"/>
        <end position="293"/>
    </location>
</feature>
<keyword evidence="1" id="KW-0732">Signal</keyword>
<evidence type="ECO:0000313" key="2">
    <source>
        <dbReference type="EMBL" id="GAX16390.1"/>
    </source>
</evidence>
<name>A0A1Z5JQT9_FISSO</name>
<accession>A0A1Z5JQT9</accession>
<protein>
    <submittedName>
        <fullName evidence="2">Uncharacterized protein</fullName>
    </submittedName>
</protein>
<evidence type="ECO:0000313" key="3">
    <source>
        <dbReference type="Proteomes" id="UP000198406"/>
    </source>
</evidence>
<sequence>MKITPLALVTMAIASKPVFTQVADWEPCTTSSDCASATSCCTGSYSGGVLKCSPLEAGFDPAANGCVDGAGANGSEQVESPYIASTRWNCYQEDPIVFRGSVDIWWGHETVDGSWACDEWIADCKANGGCRAIKYSTESETGEVTVEGASSCVGNGGTCTAVYGDDYSITLGSFSNDATFEQVMGCGGEFGLTSFGFGNDGKVISSSAGFEAGQVYSGWEGCCAAAGDSLEQRGLLSSGWFCAKNANWGAVGIYLLGKTGCYGANTRCLAGTSCNFCCNGSRWVWEWFGDHCN</sequence>
<evidence type="ECO:0000256" key="1">
    <source>
        <dbReference type="SAM" id="SignalP"/>
    </source>
</evidence>
<dbReference type="AlphaFoldDB" id="A0A1Z5JQT9"/>